<evidence type="ECO:0000313" key="2">
    <source>
        <dbReference type="EMBL" id="WZN58755.1"/>
    </source>
</evidence>
<dbReference type="PANTHER" id="PTHR21521">
    <property type="entry name" value="AMUN, ISOFORM A"/>
    <property type="match status" value="1"/>
</dbReference>
<evidence type="ECO:0000313" key="1">
    <source>
        <dbReference type="EMBL" id="CAE0190969.1"/>
    </source>
</evidence>
<gene>
    <name evidence="1" type="ORF">CROS1456_LOCUS4059</name>
    <name evidence="2" type="ORF">HKI87_01g02790</name>
</gene>
<name>A0A7S3CCQ0_9CHLO</name>
<dbReference type="PANTHER" id="PTHR21521:SF0">
    <property type="entry name" value="AMUN, ISOFORM A"/>
    <property type="match status" value="1"/>
</dbReference>
<organism evidence="1">
    <name type="scientific">Chloropicon roscoffensis</name>
    <dbReference type="NCBI Taxonomy" id="1461544"/>
    <lineage>
        <taxon>Eukaryota</taxon>
        <taxon>Viridiplantae</taxon>
        <taxon>Chlorophyta</taxon>
        <taxon>Chloropicophyceae</taxon>
        <taxon>Chloropicales</taxon>
        <taxon>Chloropicaceae</taxon>
        <taxon>Chloropicon</taxon>
    </lineage>
</organism>
<keyword evidence="3" id="KW-1185">Reference proteome</keyword>
<reference evidence="1" key="1">
    <citation type="submission" date="2021-01" db="EMBL/GenBank/DDBJ databases">
        <authorList>
            <person name="Corre E."/>
            <person name="Pelletier E."/>
            <person name="Niang G."/>
            <person name="Scheremetjew M."/>
            <person name="Finn R."/>
            <person name="Kale V."/>
            <person name="Holt S."/>
            <person name="Cochrane G."/>
            <person name="Meng A."/>
            <person name="Brown T."/>
            <person name="Cohen L."/>
        </authorList>
    </citation>
    <scope>NUCLEOTIDE SEQUENCE</scope>
    <source>
        <strain evidence="1">RCC1871</strain>
    </source>
</reference>
<proteinExistence type="predicted"/>
<accession>A0A7S3CCQ0</accession>
<dbReference type="InterPro" id="IPR046275">
    <property type="entry name" value="DUF6308"/>
</dbReference>
<dbReference type="AlphaFoldDB" id="A0A7S3CCQ0"/>
<reference evidence="2 3" key="2">
    <citation type="submission" date="2024-03" db="EMBL/GenBank/DDBJ databases">
        <title>Complete genome sequence of the green alga Chloropicon roscoffensis RCC1871.</title>
        <authorList>
            <person name="Lemieux C."/>
            <person name="Pombert J.-F."/>
            <person name="Otis C."/>
            <person name="Turmel M."/>
        </authorList>
    </citation>
    <scope>NUCLEOTIDE SEQUENCE [LARGE SCALE GENOMIC DNA]</scope>
    <source>
        <strain evidence="2 3">RCC1871</strain>
    </source>
</reference>
<sequence>MAALPPPPRRLWESGSRDEWRAALVTETKAAAHLAKNVKAKQKLPSRNARFYSWTPKAGDGVTRADLVKLMEWKLTRGKMRPLMRFIVALDEQEVVESTKEGLALVPADDEAGLDLGALRQSVERISELKGVGPATASALLSRYNPRLFPFMSDEVLVVAGNRERKHTLKRYLQLAEEVAAKARETGMAADEVERAIWASTVLNGT</sequence>
<dbReference type="Pfam" id="PF19827">
    <property type="entry name" value="DUF6308"/>
    <property type="match status" value="1"/>
</dbReference>
<dbReference type="EMBL" id="HBHZ01005262">
    <property type="protein sequence ID" value="CAE0190969.1"/>
    <property type="molecule type" value="Transcribed_RNA"/>
</dbReference>
<protein>
    <submittedName>
        <fullName evidence="1">Uncharacterized protein</fullName>
    </submittedName>
</protein>
<dbReference type="Proteomes" id="UP001472866">
    <property type="component" value="Chromosome 01"/>
</dbReference>
<dbReference type="EMBL" id="CP151501">
    <property type="protein sequence ID" value="WZN58755.1"/>
    <property type="molecule type" value="Genomic_DNA"/>
</dbReference>
<evidence type="ECO:0000313" key="3">
    <source>
        <dbReference type="Proteomes" id="UP001472866"/>
    </source>
</evidence>